<dbReference type="PANTHER" id="PTHR47691:SF3">
    <property type="entry name" value="HTH-TYPE TRANSCRIPTIONAL REGULATOR RV0890C-RELATED"/>
    <property type="match status" value="1"/>
</dbReference>
<dbReference type="PROSITE" id="PS50943">
    <property type="entry name" value="HTH_CROC1"/>
    <property type="match status" value="1"/>
</dbReference>
<evidence type="ECO:0000259" key="1">
    <source>
        <dbReference type="PROSITE" id="PS50943"/>
    </source>
</evidence>
<dbReference type="EMBL" id="CP049257">
    <property type="protein sequence ID" value="QIG45319.1"/>
    <property type="molecule type" value="Genomic_DNA"/>
</dbReference>
<organism evidence="2 3">
    <name type="scientific">Nocardioides anomalus</name>
    <dbReference type="NCBI Taxonomy" id="2712223"/>
    <lineage>
        <taxon>Bacteria</taxon>
        <taxon>Bacillati</taxon>
        <taxon>Actinomycetota</taxon>
        <taxon>Actinomycetes</taxon>
        <taxon>Propionibacteriales</taxon>
        <taxon>Nocardioidaceae</taxon>
        <taxon>Nocardioides</taxon>
    </lineage>
</organism>
<name>A0A6G6WJB5_9ACTN</name>
<protein>
    <submittedName>
        <fullName evidence="2">Tetratricopeptide repeat protein</fullName>
    </submittedName>
</protein>
<dbReference type="Gene3D" id="1.10.260.40">
    <property type="entry name" value="lambda repressor-like DNA-binding domains"/>
    <property type="match status" value="1"/>
</dbReference>
<feature type="domain" description="HTH cro/C1-type" evidence="1">
    <location>
        <begin position="21"/>
        <end position="74"/>
    </location>
</feature>
<dbReference type="Proteomes" id="UP000502996">
    <property type="component" value="Chromosome"/>
</dbReference>
<dbReference type="RefSeq" id="WP_165237769.1">
    <property type="nucleotide sequence ID" value="NZ_CP049257.1"/>
</dbReference>
<dbReference type="GO" id="GO:0003677">
    <property type="term" value="F:DNA binding"/>
    <property type="evidence" value="ECO:0007669"/>
    <property type="project" value="InterPro"/>
</dbReference>
<evidence type="ECO:0000313" key="3">
    <source>
        <dbReference type="Proteomes" id="UP000502996"/>
    </source>
</evidence>
<dbReference type="SUPFAM" id="SSF47413">
    <property type="entry name" value="lambda repressor-like DNA-binding domains"/>
    <property type="match status" value="1"/>
</dbReference>
<dbReference type="Pfam" id="PF13432">
    <property type="entry name" value="TPR_16"/>
    <property type="match status" value="1"/>
</dbReference>
<sequence length="451" mass="47256">MPEDLAALLASVDPAQLGQRIRAARRSLDLTQGEVAGADASVAFVSRIESGKRRPDLALLQAMAGRLRTTALALLTGAPDPTASRLRVALDHAELALRSGSPDAAEELLESVREDVESFSDPDLRAAWRLTSALTAEARGALDDAITGLEDLLEASRSVPDATRIAIALSRCYRESGDLSRAISTGERCLTSLRDLGLEGTDDAVQLAVTVAAAHFVLGDVGHAVRLARRAVKQAEDVGSDAARASAYWNASIMESRRGATEAALPLAEKALRLLDSAEGNRNVARLRSQLGIFQLRVDPPDADGAIENLTAAAEELAWSSASPVDKGRNAVALARARLLTGEPTEALAQAEGVHRDVGSTAPLLDAGALTVMGEASFALGQPEQAAAHYRQAVAVLTGVGSDRGAADSWFELAALLDELGLRDEAHDAYRNAAVASGAVSAAGLRRLQQH</sequence>
<dbReference type="KEGG" id="nano:G5V58_23480"/>
<dbReference type="SMART" id="SM00530">
    <property type="entry name" value="HTH_XRE"/>
    <property type="match status" value="1"/>
</dbReference>
<keyword evidence="3" id="KW-1185">Reference proteome</keyword>
<proteinExistence type="predicted"/>
<dbReference type="PANTHER" id="PTHR47691">
    <property type="entry name" value="REGULATOR-RELATED"/>
    <property type="match status" value="1"/>
</dbReference>
<gene>
    <name evidence="2" type="ORF">G5V58_23480</name>
</gene>
<dbReference type="Gene3D" id="1.25.40.10">
    <property type="entry name" value="Tetratricopeptide repeat domain"/>
    <property type="match status" value="3"/>
</dbReference>
<dbReference type="AlphaFoldDB" id="A0A6G6WJB5"/>
<accession>A0A6G6WJB5</accession>
<evidence type="ECO:0000313" key="2">
    <source>
        <dbReference type="EMBL" id="QIG45319.1"/>
    </source>
</evidence>
<dbReference type="CDD" id="cd00093">
    <property type="entry name" value="HTH_XRE"/>
    <property type="match status" value="1"/>
</dbReference>
<dbReference type="InterPro" id="IPR010982">
    <property type="entry name" value="Lambda_DNA-bd_dom_sf"/>
</dbReference>
<dbReference type="Pfam" id="PF01381">
    <property type="entry name" value="HTH_3"/>
    <property type="match status" value="1"/>
</dbReference>
<dbReference type="InterPro" id="IPR001387">
    <property type="entry name" value="Cro/C1-type_HTH"/>
</dbReference>
<reference evidence="2 3" key="1">
    <citation type="submission" date="2020-02" db="EMBL/GenBank/DDBJ databases">
        <title>Full genome sequence of Nocardioides sp. R-3366.</title>
        <authorList>
            <person name="Im W.-T."/>
        </authorList>
    </citation>
    <scope>NUCLEOTIDE SEQUENCE [LARGE SCALE GENOMIC DNA]</scope>
    <source>
        <strain evidence="2 3">R-3366</strain>
    </source>
</reference>
<dbReference type="InterPro" id="IPR011990">
    <property type="entry name" value="TPR-like_helical_dom_sf"/>
</dbReference>
<dbReference type="SUPFAM" id="SSF48452">
    <property type="entry name" value="TPR-like"/>
    <property type="match status" value="2"/>
</dbReference>